<evidence type="ECO:0000256" key="8">
    <source>
        <dbReference type="ARBA" id="ARBA00023315"/>
    </source>
</evidence>
<dbReference type="Proteomes" id="UP000295662">
    <property type="component" value="Unassembled WGS sequence"/>
</dbReference>
<reference evidence="11 12" key="1">
    <citation type="submission" date="2019-03" db="EMBL/GenBank/DDBJ databases">
        <title>Genomic Encyclopedia of Archaeal and Bacterial Type Strains, Phase II (KMG-II): from individual species to whole genera.</title>
        <authorList>
            <person name="Goeker M."/>
        </authorList>
    </citation>
    <scope>NUCLEOTIDE SEQUENCE [LARGE SCALE GENOMIC DNA]</scope>
    <source>
        <strain evidence="11 12">ATCC 25309</strain>
    </source>
</reference>
<comment type="subcellular location">
    <subcellularLocation>
        <location evidence="1 9">Cell membrane</location>
        <topology evidence="1 9">Multi-pass membrane protein</topology>
    </subcellularLocation>
</comment>
<evidence type="ECO:0000256" key="1">
    <source>
        <dbReference type="ARBA" id="ARBA00004651"/>
    </source>
</evidence>
<dbReference type="EC" id="2.3.1.269" evidence="9"/>
<protein>
    <recommendedName>
        <fullName evidence="9">Apolipoprotein N-acyltransferase</fullName>
        <shortName evidence="9">ALP N-acyltransferase</shortName>
        <ecNumber evidence="9">2.3.1.269</ecNumber>
    </recommendedName>
</protein>
<evidence type="ECO:0000313" key="12">
    <source>
        <dbReference type="Proteomes" id="UP000295662"/>
    </source>
</evidence>
<dbReference type="SUPFAM" id="SSF56317">
    <property type="entry name" value="Carbon-nitrogen hydrolase"/>
    <property type="match status" value="1"/>
</dbReference>
<organism evidence="11 12">
    <name type="scientific">Prosthecobacter fusiformis</name>
    <dbReference type="NCBI Taxonomy" id="48464"/>
    <lineage>
        <taxon>Bacteria</taxon>
        <taxon>Pseudomonadati</taxon>
        <taxon>Verrucomicrobiota</taxon>
        <taxon>Verrucomicrobiia</taxon>
        <taxon>Verrucomicrobiales</taxon>
        <taxon>Verrucomicrobiaceae</taxon>
        <taxon>Prosthecobacter</taxon>
    </lineage>
</organism>
<dbReference type="Pfam" id="PF20154">
    <property type="entry name" value="LNT_N"/>
    <property type="match status" value="1"/>
</dbReference>
<name>A0A4R7RU70_9BACT</name>
<dbReference type="NCBIfam" id="TIGR00546">
    <property type="entry name" value="lnt"/>
    <property type="match status" value="1"/>
</dbReference>
<feature type="transmembrane region" description="Helical" evidence="9">
    <location>
        <begin position="165"/>
        <end position="187"/>
    </location>
</feature>
<dbReference type="InterPro" id="IPR004563">
    <property type="entry name" value="Apolipo_AcylTrfase"/>
</dbReference>
<dbReference type="InterPro" id="IPR036526">
    <property type="entry name" value="C-N_Hydrolase_sf"/>
</dbReference>
<feature type="transmembrane region" description="Helical" evidence="9">
    <location>
        <begin position="207"/>
        <end position="231"/>
    </location>
</feature>
<keyword evidence="11" id="KW-0449">Lipoprotein</keyword>
<feature type="transmembrane region" description="Helical" evidence="9">
    <location>
        <begin position="77"/>
        <end position="99"/>
    </location>
</feature>
<evidence type="ECO:0000259" key="10">
    <source>
        <dbReference type="PROSITE" id="PS50263"/>
    </source>
</evidence>
<comment type="similarity">
    <text evidence="2 9">Belongs to the CN hydrolase family. Apolipoprotein N-acyltransferase subfamily.</text>
</comment>
<dbReference type="EMBL" id="SOCA01000005">
    <property type="protein sequence ID" value="TDU69220.1"/>
    <property type="molecule type" value="Genomic_DNA"/>
</dbReference>
<keyword evidence="4 9" id="KW-0808">Transferase</keyword>
<evidence type="ECO:0000256" key="5">
    <source>
        <dbReference type="ARBA" id="ARBA00022692"/>
    </source>
</evidence>
<sequence length="579" mass="64712">MVLLCVWMVAWSGASFKFSYMRFLNRLPRFLLPLISGGILTLAFPGANFELAAWLWLFPLLFLLWPIKSNERAKTSSLFLSGWLAGAAFWIPNLAWLRHSSRVIAGARDDAWIGWESELLGAAAVVGLALYCALYFGAWAWIVGRFAKPDFERLSKSRWQESTWVSLRSAFIAGAAWVGLEWVRSFLLFSGFGWNGLGVALHQNDVLIQITDVVGVMGLSFLPVFVACTAWNAIGRMICSYGHAERCRSRLDFTFALIVVLAVAGYGMQKLAGKRTEETMTVRTVLVQPNVAQVDAWSGELGPQVYQRLSTFTRLYAEARDGTTHTDLVIWPESALPVHLHGLPDHKPYFDELLALGDYSLLTGTELHEEGRQGHVSAVLFRDNYENRQEYNKIHLVAFGEYLPYRNIPPFSFLKGVLPGDFAPGTKAEPLLLEKPQVQLIPLICFEDTVGRLARRFVRPAPQMLVNITNDGWFLESTETEVHLANAKFRAIELHRPMVRAANTGISCFINAYGQITSRLSDPETGNTFIEGCLPGEVQVPKAGKLTFYAQWGDVFSIAMLLITGVVIAMSLLKKRQPV</sequence>
<dbReference type="PANTHER" id="PTHR38686:SF1">
    <property type="entry name" value="APOLIPOPROTEIN N-ACYLTRANSFERASE"/>
    <property type="match status" value="1"/>
</dbReference>
<dbReference type="Pfam" id="PF00795">
    <property type="entry name" value="CN_hydrolase"/>
    <property type="match status" value="1"/>
</dbReference>
<feature type="domain" description="CN hydrolase" evidence="10">
    <location>
        <begin position="287"/>
        <end position="540"/>
    </location>
</feature>
<keyword evidence="5 9" id="KW-0812">Transmembrane</keyword>
<dbReference type="Gene3D" id="3.60.110.10">
    <property type="entry name" value="Carbon-nitrogen hydrolase"/>
    <property type="match status" value="1"/>
</dbReference>
<dbReference type="UniPathway" id="UPA00666"/>
<keyword evidence="6 9" id="KW-1133">Transmembrane helix</keyword>
<evidence type="ECO:0000256" key="6">
    <source>
        <dbReference type="ARBA" id="ARBA00022989"/>
    </source>
</evidence>
<evidence type="ECO:0000313" key="11">
    <source>
        <dbReference type="EMBL" id="TDU69220.1"/>
    </source>
</evidence>
<evidence type="ECO:0000256" key="7">
    <source>
        <dbReference type="ARBA" id="ARBA00023136"/>
    </source>
</evidence>
<evidence type="ECO:0000256" key="2">
    <source>
        <dbReference type="ARBA" id="ARBA00010065"/>
    </source>
</evidence>
<keyword evidence="7 9" id="KW-0472">Membrane</keyword>
<accession>A0A4R7RU70</accession>
<comment type="caution">
    <text evidence="11">The sequence shown here is derived from an EMBL/GenBank/DDBJ whole genome shotgun (WGS) entry which is preliminary data.</text>
</comment>
<dbReference type="GO" id="GO:0005886">
    <property type="term" value="C:plasma membrane"/>
    <property type="evidence" value="ECO:0007669"/>
    <property type="project" value="UniProtKB-SubCell"/>
</dbReference>
<keyword evidence="8 9" id="KW-0012">Acyltransferase</keyword>
<evidence type="ECO:0000256" key="3">
    <source>
        <dbReference type="ARBA" id="ARBA00022475"/>
    </source>
</evidence>
<comment type="function">
    <text evidence="9">Catalyzes the phospholipid dependent N-acylation of the N-terminal cysteine of apolipoprotein, the last step in lipoprotein maturation.</text>
</comment>
<comment type="catalytic activity">
    <reaction evidence="9">
        <text>N-terminal S-1,2-diacyl-sn-glyceryl-L-cysteinyl-[lipoprotein] + a glycerophospholipid = N-acyl-S-1,2-diacyl-sn-glyceryl-L-cysteinyl-[lipoprotein] + a 2-acyl-sn-glycero-3-phospholipid + H(+)</text>
        <dbReference type="Rhea" id="RHEA:48228"/>
        <dbReference type="Rhea" id="RHEA-COMP:14681"/>
        <dbReference type="Rhea" id="RHEA-COMP:14684"/>
        <dbReference type="ChEBI" id="CHEBI:15378"/>
        <dbReference type="ChEBI" id="CHEBI:136912"/>
        <dbReference type="ChEBI" id="CHEBI:140656"/>
        <dbReference type="ChEBI" id="CHEBI:140657"/>
        <dbReference type="ChEBI" id="CHEBI:140660"/>
        <dbReference type="EC" id="2.3.1.269"/>
    </reaction>
</comment>
<dbReference type="PROSITE" id="PS50263">
    <property type="entry name" value="CN_HYDROLASE"/>
    <property type="match status" value="1"/>
</dbReference>
<evidence type="ECO:0000256" key="4">
    <source>
        <dbReference type="ARBA" id="ARBA00022679"/>
    </source>
</evidence>
<dbReference type="GO" id="GO:0016410">
    <property type="term" value="F:N-acyltransferase activity"/>
    <property type="evidence" value="ECO:0007669"/>
    <property type="project" value="UniProtKB-UniRule"/>
</dbReference>
<gene>
    <name evidence="9" type="primary">lnt</name>
    <name evidence="11" type="ORF">EI77_02868</name>
</gene>
<feature type="transmembrane region" description="Helical" evidence="9">
    <location>
        <begin position="251"/>
        <end position="268"/>
    </location>
</feature>
<keyword evidence="12" id="KW-1185">Reference proteome</keyword>
<keyword evidence="3 9" id="KW-1003">Cell membrane</keyword>
<dbReference type="InterPro" id="IPR003010">
    <property type="entry name" value="C-N_Hydrolase"/>
</dbReference>
<dbReference type="PANTHER" id="PTHR38686">
    <property type="entry name" value="APOLIPOPROTEIN N-ACYLTRANSFERASE"/>
    <property type="match status" value="1"/>
</dbReference>
<feature type="transmembrane region" description="Helical" evidence="9">
    <location>
        <begin position="119"/>
        <end position="144"/>
    </location>
</feature>
<comment type="pathway">
    <text evidence="9">Protein modification; lipoprotein biosynthesis (N-acyl transfer).</text>
</comment>
<proteinExistence type="inferred from homology"/>
<evidence type="ECO:0000256" key="9">
    <source>
        <dbReference type="HAMAP-Rule" id="MF_01148"/>
    </source>
</evidence>
<dbReference type="AlphaFoldDB" id="A0A4R7RU70"/>
<dbReference type="OrthoDB" id="9811121at2"/>
<dbReference type="InterPro" id="IPR045378">
    <property type="entry name" value="LNT_N"/>
</dbReference>
<dbReference type="CDD" id="cd07571">
    <property type="entry name" value="ALP_N-acyl_transferase"/>
    <property type="match status" value="1"/>
</dbReference>
<feature type="transmembrane region" description="Helical" evidence="9">
    <location>
        <begin position="555"/>
        <end position="573"/>
    </location>
</feature>
<feature type="transmembrane region" description="Helical" evidence="9">
    <location>
        <begin position="39"/>
        <end position="65"/>
    </location>
</feature>
<dbReference type="GO" id="GO:0042158">
    <property type="term" value="P:lipoprotein biosynthetic process"/>
    <property type="evidence" value="ECO:0007669"/>
    <property type="project" value="UniProtKB-UniRule"/>
</dbReference>
<dbReference type="HAMAP" id="MF_01148">
    <property type="entry name" value="Lnt"/>
    <property type="match status" value="1"/>
</dbReference>